<feature type="compositionally biased region" description="Basic and acidic residues" evidence="12">
    <location>
        <begin position="474"/>
        <end position="488"/>
    </location>
</feature>
<comment type="function">
    <text evidence="1 11">Required for replication-independent chromatin assembly and for the periodic repression of histone gene transcription during the cell cycle.</text>
</comment>
<reference evidence="15" key="1">
    <citation type="submission" date="2020-11" db="EMBL/GenBank/DDBJ databases">
        <authorList>
            <person name="Tran Van P."/>
        </authorList>
    </citation>
    <scope>NUCLEOTIDE SEQUENCE</scope>
</reference>
<keyword evidence="9 11" id="KW-0539">Nucleus</keyword>
<keyword evidence="4 10" id="KW-0853">WD repeat</keyword>
<comment type="subcellular location">
    <subcellularLocation>
        <location evidence="2 11">Nucleus</location>
    </subcellularLocation>
</comment>
<evidence type="ECO:0000256" key="11">
    <source>
        <dbReference type="RuleBase" id="RU364014"/>
    </source>
</evidence>
<feature type="compositionally biased region" description="Acidic residues" evidence="12">
    <location>
        <begin position="567"/>
        <end position="576"/>
    </location>
</feature>
<feature type="domain" description="CAF1B/HIR1 beta-propeller" evidence="14">
    <location>
        <begin position="6"/>
        <end position="396"/>
    </location>
</feature>
<dbReference type="Proteomes" id="UP000678499">
    <property type="component" value="Unassembled WGS sequence"/>
</dbReference>
<proteinExistence type="inferred from homology"/>
<dbReference type="PANTHER" id="PTHR13831:SF0">
    <property type="entry name" value="PROTEIN HIRA"/>
    <property type="match status" value="1"/>
</dbReference>
<feature type="repeat" description="WD" evidence="10">
    <location>
        <begin position="125"/>
        <end position="159"/>
    </location>
</feature>
<dbReference type="GO" id="GO:0000785">
    <property type="term" value="C:chromatin"/>
    <property type="evidence" value="ECO:0007669"/>
    <property type="project" value="TreeGrafter"/>
</dbReference>
<dbReference type="InterPro" id="IPR011494">
    <property type="entry name" value="HIRA-like_C"/>
</dbReference>
<evidence type="ECO:0000256" key="6">
    <source>
        <dbReference type="ARBA" id="ARBA00022853"/>
    </source>
</evidence>
<evidence type="ECO:0000256" key="9">
    <source>
        <dbReference type="ARBA" id="ARBA00023242"/>
    </source>
</evidence>
<protein>
    <recommendedName>
        <fullName evidence="11">Protein HIRA</fullName>
    </recommendedName>
</protein>
<feature type="compositionally biased region" description="Polar residues" evidence="12">
    <location>
        <begin position="456"/>
        <end position="466"/>
    </location>
</feature>
<evidence type="ECO:0000256" key="10">
    <source>
        <dbReference type="PROSITE-ProRule" id="PRU00221"/>
    </source>
</evidence>
<dbReference type="Pfam" id="PF07569">
    <property type="entry name" value="Hira"/>
    <property type="match status" value="1"/>
</dbReference>
<dbReference type="InterPro" id="IPR036322">
    <property type="entry name" value="WD40_repeat_dom_sf"/>
</dbReference>
<feature type="domain" description="Protein HIRA-like C-terminal" evidence="13">
    <location>
        <begin position="864"/>
        <end position="1069"/>
    </location>
</feature>
<evidence type="ECO:0000256" key="3">
    <source>
        <dbReference type="ARBA" id="ARBA00007306"/>
    </source>
</evidence>
<keyword evidence="6 11" id="KW-0156">Chromatin regulator</keyword>
<dbReference type="SMART" id="SM00320">
    <property type="entry name" value="WD40"/>
    <property type="match status" value="7"/>
</dbReference>
<feature type="region of interest" description="Disordered" evidence="12">
    <location>
        <begin position="456"/>
        <end position="779"/>
    </location>
</feature>
<dbReference type="SUPFAM" id="SSF50978">
    <property type="entry name" value="WD40 repeat-like"/>
    <property type="match status" value="2"/>
</dbReference>
<keyword evidence="7 11" id="KW-0805">Transcription regulation</keyword>
<dbReference type="InterPro" id="IPR001680">
    <property type="entry name" value="WD40_rpt"/>
</dbReference>
<dbReference type="GO" id="GO:0031491">
    <property type="term" value="F:nucleosome binding"/>
    <property type="evidence" value="ECO:0007669"/>
    <property type="project" value="TreeGrafter"/>
</dbReference>
<sequence>MQLLKPPWVSHNGNPIISVDIHPDQTRFATGGQDGDAGRVSIWSMAPLQNVASEESESVSKLLYKMDNHLACVNSVRWSPTGRWLASGGDDKLVIIWQMSREAPMPVFGGDGRAAAETWRALTLLQGHMGDVLDLAWSPKEHQLASCSVDNSIIIWDTRKWGEKVVVLRGHTSLVKGVSWDPVGKFLASQSDDKTLRIWRCQDWKCHKVISEPFEETSGATHVLRLHWSPDGQALVSAFAKNGGWPTAQIIRREGFELFNDFVGHRKAVTCVKFNPQLFQDVVELDVPNGDAVQEDADQHGNQKSETNGTTEAGKISAKKAKKQSHVNPEYLCCALGSRDHGLSIWLTKIQRPRIVLESLFSDSVTDLSWSANGLELMASSWDGTIAFISFEPSELGRSISMEERSKLMRKYYGSFAMDSDTGEFGLKSIQSQIMENPMSEPDITKFNEENSLNRGFGDASSSPSSAKVVIKGPTDKQIETRTTDGRRRITPIFIPVDLGPIPQPFGTPSSTPHVDENGSRPGKMNGFPAVPSDHKREKVQSKSEKSADDETSLSSSSSSSDNESTSSEEDNEVEADSERQGEVDKARGDIIDAVKGIVEPDVPKEEKLEESTASTSSGSSDSDDDDSSSSSSSSSDDGNEPVITDQQKKLEPAESRVEQADDSDECAEEDVEMKDEKSSSESEEEVQKSSGMSRKRKLESSEDEAVNEAEEVEPDVAEPEPCRTKKSVPRPSTRKDRPETVPETLGVDDLLGRRIGTQEKLAPSSPVPPKPDEKPRGGILIRIPSTVTSPGLSLQAENFVYTSAGKAVHRIKCKPEGTSALKHIAWEELYSSPITHVALTSSLAVVVCSDGMLNCHDTVCGDYVIAPLKLAGAALKLIAKDSLVAVLTKNAVFCLWNMSSKRNLVRSDVGHLFTNPQSSVSVLMLTDDGAPVIGLTSGKAYVFSTDLQSWALVCDSSDTVKNIAHPSAVRNASSSGGIKKSWGYGSRDLPILLGIQEQLKRNVSGASQLFRSTTEMQHLGTMSYLNSQMAAAKLLNSPRDFKECLVNFVRYCVQNGLEIRLRQVFDDLLGPIFGRKSSAQWQEEIVGLNKRQLLKEVLPLVSSNLALQRLHVEYTDLLNCVGKGGISSLREVTPSSVSNSAMNGDV</sequence>
<dbReference type="GO" id="GO:0005634">
    <property type="term" value="C:nucleus"/>
    <property type="evidence" value="ECO:0007669"/>
    <property type="project" value="UniProtKB-SubCell"/>
</dbReference>
<dbReference type="InterPro" id="IPR031120">
    <property type="entry name" value="HIR1-like"/>
</dbReference>
<keyword evidence="5 11" id="KW-0677">Repeat</keyword>
<evidence type="ECO:0000256" key="4">
    <source>
        <dbReference type="ARBA" id="ARBA00022574"/>
    </source>
</evidence>
<dbReference type="PROSITE" id="PS50082">
    <property type="entry name" value="WD_REPEATS_2"/>
    <property type="match status" value="3"/>
</dbReference>
<dbReference type="GO" id="GO:0006351">
    <property type="term" value="P:DNA-templated transcription"/>
    <property type="evidence" value="ECO:0007669"/>
    <property type="project" value="InterPro"/>
</dbReference>
<evidence type="ECO:0000256" key="2">
    <source>
        <dbReference type="ARBA" id="ARBA00004123"/>
    </source>
</evidence>
<feature type="compositionally biased region" description="Basic and acidic residues" evidence="12">
    <location>
        <begin position="602"/>
        <end position="611"/>
    </location>
</feature>
<evidence type="ECO:0000313" key="15">
    <source>
        <dbReference type="EMBL" id="CAD7276804.1"/>
    </source>
</evidence>
<gene>
    <name evidence="15" type="ORF">NMOB1V02_LOCUS4554</name>
</gene>
<dbReference type="GO" id="GO:0006338">
    <property type="term" value="P:chromatin remodeling"/>
    <property type="evidence" value="ECO:0007669"/>
    <property type="project" value="InterPro"/>
</dbReference>
<evidence type="ECO:0000313" key="16">
    <source>
        <dbReference type="Proteomes" id="UP000678499"/>
    </source>
</evidence>
<dbReference type="EMBL" id="OA882756">
    <property type="protein sequence ID" value="CAD7276804.1"/>
    <property type="molecule type" value="Genomic_DNA"/>
</dbReference>
<feature type="region of interest" description="Disordered" evidence="12">
    <location>
        <begin position="292"/>
        <end position="322"/>
    </location>
</feature>
<dbReference type="InterPro" id="IPR015943">
    <property type="entry name" value="WD40/YVTN_repeat-like_dom_sf"/>
</dbReference>
<dbReference type="PROSITE" id="PS50294">
    <property type="entry name" value="WD_REPEATS_REGION"/>
    <property type="match status" value="3"/>
</dbReference>
<feature type="compositionally biased region" description="Acidic residues" evidence="12">
    <location>
        <begin position="702"/>
        <end position="719"/>
    </location>
</feature>
<feature type="repeat" description="WD" evidence="10">
    <location>
        <begin position="168"/>
        <end position="199"/>
    </location>
</feature>
<feature type="compositionally biased region" description="Acidic residues" evidence="12">
    <location>
        <begin position="661"/>
        <end position="674"/>
    </location>
</feature>
<dbReference type="Gene3D" id="2.130.10.10">
    <property type="entry name" value="YVTN repeat-like/Quinoprotein amine dehydrogenase"/>
    <property type="match status" value="3"/>
</dbReference>
<dbReference type="InterPro" id="IPR019775">
    <property type="entry name" value="WD40_repeat_CS"/>
</dbReference>
<feature type="compositionally biased region" description="Basic and acidic residues" evidence="12">
    <location>
        <begin position="577"/>
        <end position="593"/>
    </location>
</feature>
<feature type="compositionally biased region" description="Basic and acidic residues" evidence="12">
    <location>
        <begin position="647"/>
        <end position="660"/>
    </location>
</feature>
<dbReference type="Pfam" id="PF09453">
    <property type="entry name" value="HIRA_B"/>
    <property type="match status" value="1"/>
</dbReference>
<dbReference type="InterPro" id="IPR055410">
    <property type="entry name" value="Beta-prop_CAF1B_HIR1"/>
</dbReference>
<dbReference type="EMBL" id="CAJPEX010000719">
    <property type="protein sequence ID" value="CAG0916956.1"/>
    <property type="molecule type" value="Genomic_DNA"/>
</dbReference>
<feature type="repeat" description="WD" evidence="10">
    <location>
        <begin position="66"/>
        <end position="107"/>
    </location>
</feature>
<dbReference type="CDD" id="cd00200">
    <property type="entry name" value="WD40"/>
    <property type="match status" value="1"/>
</dbReference>
<evidence type="ECO:0000256" key="1">
    <source>
        <dbReference type="ARBA" id="ARBA00002677"/>
    </source>
</evidence>
<feature type="compositionally biased region" description="Low complexity" evidence="12">
    <location>
        <begin position="553"/>
        <end position="566"/>
    </location>
</feature>
<keyword evidence="8 11" id="KW-0804">Transcription</keyword>
<accession>A0A7R9BLN3</accession>
<keyword evidence="11" id="KW-0678">Repressor</keyword>
<dbReference type="InterPro" id="IPR019015">
    <property type="entry name" value="HIRA_B_motif"/>
</dbReference>
<keyword evidence="16" id="KW-1185">Reference proteome</keyword>
<dbReference type="GO" id="GO:0000417">
    <property type="term" value="C:HIR complex"/>
    <property type="evidence" value="ECO:0007669"/>
    <property type="project" value="TreeGrafter"/>
</dbReference>
<organism evidence="15">
    <name type="scientific">Notodromas monacha</name>
    <dbReference type="NCBI Taxonomy" id="399045"/>
    <lineage>
        <taxon>Eukaryota</taxon>
        <taxon>Metazoa</taxon>
        <taxon>Ecdysozoa</taxon>
        <taxon>Arthropoda</taxon>
        <taxon>Crustacea</taxon>
        <taxon>Oligostraca</taxon>
        <taxon>Ostracoda</taxon>
        <taxon>Podocopa</taxon>
        <taxon>Podocopida</taxon>
        <taxon>Cypridocopina</taxon>
        <taxon>Cypridoidea</taxon>
        <taxon>Cyprididae</taxon>
        <taxon>Notodromas</taxon>
    </lineage>
</organism>
<evidence type="ECO:0000256" key="5">
    <source>
        <dbReference type="ARBA" id="ARBA00022737"/>
    </source>
</evidence>
<dbReference type="PANTHER" id="PTHR13831">
    <property type="entry name" value="MEMBER OF THE HIR1 FAMILY OF WD-REPEAT PROTEINS"/>
    <property type="match status" value="1"/>
</dbReference>
<evidence type="ECO:0000256" key="8">
    <source>
        <dbReference type="ARBA" id="ARBA00023163"/>
    </source>
</evidence>
<evidence type="ECO:0000256" key="7">
    <source>
        <dbReference type="ARBA" id="ARBA00023015"/>
    </source>
</evidence>
<evidence type="ECO:0000256" key="12">
    <source>
        <dbReference type="SAM" id="MobiDB-lite"/>
    </source>
</evidence>
<evidence type="ECO:0000259" key="13">
    <source>
        <dbReference type="Pfam" id="PF07569"/>
    </source>
</evidence>
<dbReference type="Pfam" id="PF24105">
    <property type="entry name" value="Beta-prop_CAF1B_HIR1"/>
    <property type="match status" value="1"/>
</dbReference>
<evidence type="ECO:0000259" key="14">
    <source>
        <dbReference type="Pfam" id="PF24105"/>
    </source>
</evidence>
<dbReference type="OrthoDB" id="1741719at2759"/>
<dbReference type="GO" id="GO:0006355">
    <property type="term" value="P:regulation of DNA-templated transcription"/>
    <property type="evidence" value="ECO:0007669"/>
    <property type="project" value="InterPro"/>
</dbReference>
<feature type="compositionally biased region" description="Basic and acidic residues" evidence="12">
    <location>
        <begin position="533"/>
        <end position="549"/>
    </location>
</feature>
<dbReference type="AlphaFoldDB" id="A0A7R9BLN3"/>
<name>A0A7R9BLN3_9CRUS</name>
<dbReference type="PROSITE" id="PS00678">
    <property type="entry name" value="WD_REPEATS_1"/>
    <property type="match status" value="1"/>
</dbReference>
<comment type="similarity">
    <text evidence="3 11">Belongs to the WD repeat HIR1 family.</text>
</comment>